<dbReference type="InterPro" id="IPR021861">
    <property type="entry name" value="THO_THOC1"/>
</dbReference>
<reference evidence="3 4" key="1">
    <citation type="journal article" date="2017" name="Gigascience">
        <title>Genome sequence of the small brown planthopper, Laodelphax striatellus.</title>
        <authorList>
            <person name="Zhu J."/>
            <person name="Jiang F."/>
            <person name="Wang X."/>
            <person name="Yang P."/>
            <person name="Bao Y."/>
            <person name="Zhao W."/>
            <person name="Wang W."/>
            <person name="Lu H."/>
            <person name="Wang Q."/>
            <person name="Cui N."/>
            <person name="Li J."/>
            <person name="Chen X."/>
            <person name="Luo L."/>
            <person name="Yu J."/>
            <person name="Kang L."/>
            <person name="Cui F."/>
        </authorList>
    </citation>
    <scope>NUCLEOTIDE SEQUENCE [LARGE SCALE GENOMIC DNA]</scope>
    <source>
        <strain evidence="3">Lst14</strain>
    </source>
</reference>
<dbReference type="InParanoid" id="A0A482WTD4"/>
<dbReference type="InterPro" id="IPR000488">
    <property type="entry name" value="Death_dom"/>
</dbReference>
<dbReference type="OrthoDB" id="10257415at2759"/>
<dbReference type="EMBL" id="QKKF02025899">
    <property type="protein sequence ID" value="RZF36763.1"/>
    <property type="molecule type" value="Genomic_DNA"/>
</dbReference>
<dbReference type="Pfam" id="PF11957">
    <property type="entry name" value="efThoc1"/>
    <property type="match status" value="1"/>
</dbReference>
<evidence type="ECO:0000313" key="4">
    <source>
        <dbReference type="Proteomes" id="UP000291343"/>
    </source>
</evidence>
<protein>
    <recommendedName>
        <fullName evidence="2">Death domain-containing protein</fullName>
    </recommendedName>
</protein>
<evidence type="ECO:0000313" key="3">
    <source>
        <dbReference type="EMBL" id="RZF36763.1"/>
    </source>
</evidence>
<dbReference type="Proteomes" id="UP000291343">
    <property type="component" value="Unassembled WGS sequence"/>
</dbReference>
<feature type="region of interest" description="Disordered" evidence="1">
    <location>
        <begin position="675"/>
        <end position="698"/>
    </location>
</feature>
<dbReference type="Pfam" id="PF00531">
    <property type="entry name" value="Death"/>
    <property type="match status" value="1"/>
</dbReference>
<keyword evidence="4" id="KW-1185">Reference proteome</keyword>
<dbReference type="PROSITE" id="PS50017">
    <property type="entry name" value="DEATH_DOMAIN"/>
    <property type="match status" value="1"/>
</dbReference>
<gene>
    <name evidence="3" type="ORF">LSTR_LSTR005076</name>
</gene>
<dbReference type="Gene3D" id="1.10.533.10">
    <property type="entry name" value="Death Domain, Fas"/>
    <property type="match status" value="1"/>
</dbReference>
<evidence type="ECO:0000259" key="2">
    <source>
        <dbReference type="PROSITE" id="PS50017"/>
    </source>
</evidence>
<name>A0A482WTD4_LAOST</name>
<dbReference type="CDD" id="cd01670">
    <property type="entry name" value="Death"/>
    <property type="match status" value="1"/>
</dbReference>
<comment type="caution">
    <text evidence="3">The sequence shown here is derived from an EMBL/GenBank/DDBJ whole genome shotgun (WGS) entry which is preliminary data.</text>
</comment>
<dbReference type="GO" id="GO:0000445">
    <property type="term" value="C:THO complex part of transcription export complex"/>
    <property type="evidence" value="ECO:0007669"/>
    <property type="project" value="TreeGrafter"/>
</dbReference>
<dbReference type="FunCoup" id="A0A482WTD4">
    <property type="interactions" value="1569"/>
</dbReference>
<dbReference type="AlphaFoldDB" id="A0A482WTD4"/>
<dbReference type="SUPFAM" id="SSF47986">
    <property type="entry name" value="DEATH domain"/>
    <property type="match status" value="1"/>
</dbReference>
<dbReference type="PANTHER" id="PTHR13265:SF0">
    <property type="entry name" value="HPR1"/>
    <property type="match status" value="1"/>
</dbReference>
<dbReference type="PANTHER" id="PTHR13265">
    <property type="entry name" value="THO COMPLEX SUBUNIT 1"/>
    <property type="match status" value="1"/>
</dbReference>
<dbReference type="InterPro" id="IPR011029">
    <property type="entry name" value="DEATH-like_dom_sf"/>
</dbReference>
<feature type="region of interest" description="Disordered" evidence="1">
    <location>
        <begin position="384"/>
        <end position="406"/>
    </location>
</feature>
<dbReference type="GO" id="GO:0006406">
    <property type="term" value="P:mRNA export from nucleus"/>
    <property type="evidence" value="ECO:0007669"/>
    <property type="project" value="TreeGrafter"/>
</dbReference>
<dbReference type="SMR" id="A0A482WTD4"/>
<sequence>MTTKHCSFELMRSQFQESLKSCSEKKSLEPLNKAFDAFNTSDSDKRSALDQVLRDYLLVLFSSTGSADTISWEEYLQLCIEACRKDMATTTMPVVLLGDIFDALTLDKCERLFTFVEDNVSIWKEDLFFSACKNNLLRMCNDLLRRLSRSQNTVFCGRILLFLAKFFPFSERSGLNIVSDFNVENITEFGLDEPMDTKDADDKSDDDESPDKLKIDYNLYTKFWKLQDFFCNPNLCYNKVQWKLFSSHTSCVLSAFKSFKLYDEGKRSNKIVNLDESLTQHYFAKFLTNQKLLELQLSDVSFRRYVLLQFLILFQYLNSRVKFKSDTFELKSDQTEWVTETTQLVYTLLQETPPDGVKFSNTVKNILQREEFWNSWKNEGCPELQCPPAPADDDVASDSKKRVNSLPKRPQKRLGQIIKDATAHKKFVFGNPELNKLWNHMPDNLEACRSKERDFLPSLESYFEEAIEQTNPAAMLEEEYKKVNDCNFGWRALRLLARRSPYFFSQSNNLIAKMPEFLENMILRISKDKPTESTEVKMELTEVKQENHEDMHTIEVNDGDTEDEELMKSEEKKEEVTAAHNDTSKLMKSLVPELIPLIPLDNWKKLAIKLGFADNEIEYFEGMSLGRRKEHQTDCIKEMLKYWCDTDDCSIENLTYTLEGLEFMEAVEFLKPHHPSSPRVQANRLKSPVSAAAASSPPSDGWLTALKRQDKKYWNRRFDGQLKLGSALSHGFSVIQSDAPFV</sequence>
<organism evidence="3 4">
    <name type="scientific">Laodelphax striatellus</name>
    <name type="common">Small brown planthopper</name>
    <name type="synonym">Delphax striatella</name>
    <dbReference type="NCBI Taxonomy" id="195883"/>
    <lineage>
        <taxon>Eukaryota</taxon>
        <taxon>Metazoa</taxon>
        <taxon>Ecdysozoa</taxon>
        <taxon>Arthropoda</taxon>
        <taxon>Hexapoda</taxon>
        <taxon>Insecta</taxon>
        <taxon>Pterygota</taxon>
        <taxon>Neoptera</taxon>
        <taxon>Paraneoptera</taxon>
        <taxon>Hemiptera</taxon>
        <taxon>Auchenorrhyncha</taxon>
        <taxon>Fulgoroidea</taxon>
        <taxon>Delphacidae</taxon>
        <taxon>Criomorphinae</taxon>
        <taxon>Laodelphax</taxon>
    </lineage>
</organism>
<accession>A0A482WTD4</accession>
<proteinExistence type="predicted"/>
<evidence type="ECO:0000256" key="1">
    <source>
        <dbReference type="SAM" id="MobiDB-lite"/>
    </source>
</evidence>
<dbReference type="STRING" id="195883.A0A482WTD4"/>
<dbReference type="GO" id="GO:0007165">
    <property type="term" value="P:signal transduction"/>
    <property type="evidence" value="ECO:0007669"/>
    <property type="project" value="InterPro"/>
</dbReference>
<feature type="domain" description="Death" evidence="2">
    <location>
        <begin position="602"/>
        <end position="674"/>
    </location>
</feature>
<feature type="compositionally biased region" description="Low complexity" evidence="1">
    <location>
        <begin position="687"/>
        <end position="698"/>
    </location>
</feature>